<accession>A0A316FVV7</accession>
<gene>
    <name evidence="2" type="ORF">C8D97_10555</name>
</gene>
<protein>
    <recommendedName>
        <fullName evidence="4">DUF3592 domain-containing protein</fullName>
    </recommendedName>
</protein>
<dbReference type="RefSeq" id="WP_109763137.1">
    <property type="nucleotide sequence ID" value="NZ_QGGU01000005.1"/>
</dbReference>
<feature type="transmembrane region" description="Helical" evidence="1">
    <location>
        <begin position="12"/>
        <end position="31"/>
    </location>
</feature>
<reference evidence="2 3" key="1">
    <citation type="submission" date="2018-05" db="EMBL/GenBank/DDBJ databases">
        <title>Genomic Encyclopedia of Type Strains, Phase IV (KMG-IV): sequencing the most valuable type-strain genomes for metagenomic binning, comparative biology and taxonomic classification.</title>
        <authorList>
            <person name="Goeker M."/>
        </authorList>
    </citation>
    <scope>NUCLEOTIDE SEQUENCE [LARGE SCALE GENOMIC DNA]</scope>
    <source>
        <strain evidence="2 3">DSM 25350</strain>
    </source>
</reference>
<proteinExistence type="predicted"/>
<keyword evidence="1" id="KW-0812">Transmembrane</keyword>
<organism evidence="2 3">
    <name type="scientific">Pleionea mediterranea</name>
    <dbReference type="NCBI Taxonomy" id="523701"/>
    <lineage>
        <taxon>Bacteria</taxon>
        <taxon>Pseudomonadati</taxon>
        <taxon>Pseudomonadota</taxon>
        <taxon>Gammaproteobacteria</taxon>
        <taxon>Oceanospirillales</taxon>
        <taxon>Pleioneaceae</taxon>
        <taxon>Pleionea</taxon>
    </lineage>
</organism>
<keyword evidence="1" id="KW-1133">Transmembrane helix</keyword>
<sequence>MDLFKNKLPQKTGLFILSALVISGIKIFSHYEAQAIYKDQKSTAVGKVVSMESEHKIKKGISREFIRLNYEFNADDKVESSSVLIAQGVVPRDLKKVKVKYNSNNLKDHRLILNANDESSINWLYEILSVLGFSFFIGFLLLEAKDRLEAKPY</sequence>
<evidence type="ECO:0008006" key="4">
    <source>
        <dbReference type="Google" id="ProtNLM"/>
    </source>
</evidence>
<dbReference type="EMBL" id="QGGU01000005">
    <property type="protein sequence ID" value="PWK51740.1"/>
    <property type="molecule type" value="Genomic_DNA"/>
</dbReference>
<dbReference type="Proteomes" id="UP000245790">
    <property type="component" value="Unassembled WGS sequence"/>
</dbReference>
<keyword evidence="1" id="KW-0472">Membrane</keyword>
<evidence type="ECO:0000256" key="1">
    <source>
        <dbReference type="SAM" id="Phobius"/>
    </source>
</evidence>
<name>A0A316FVV7_9GAMM</name>
<comment type="caution">
    <text evidence="2">The sequence shown here is derived from an EMBL/GenBank/DDBJ whole genome shotgun (WGS) entry which is preliminary data.</text>
</comment>
<feature type="transmembrane region" description="Helical" evidence="1">
    <location>
        <begin position="123"/>
        <end position="142"/>
    </location>
</feature>
<evidence type="ECO:0000313" key="2">
    <source>
        <dbReference type="EMBL" id="PWK51740.1"/>
    </source>
</evidence>
<keyword evidence="3" id="KW-1185">Reference proteome</keyword>
<dbReference type="AlphaFoldDB" id="A0A316FVV7"/>
<evidence type="ECO:0000313" key="3">
    <source>
        <dbReference type="Proteomes" id="UP000245790"/>
    </source>
</evidence>